<dbReference type="AlphaFoldDB" id="A0A1H0LZT4"/>
<dbReference type="Proteomes" id="UP000198827">
    <property type="component" value="Chromosome I"/>
</dbReference>
<evidence type="ECO:0000313" key="1">
    <source>
        <dbReference type="EMBL" id="SDO73633.1"/>
    </source>
</evidence>
<dbReference type="RefSeq" id="WP_090182947.1">
    <property type="nucleotide sequence ID" value="NZ_LT629705.1"/>
</dbReference>
<accession>A0A1H0LZT4</accession>
<proteinExistence type="predicted"/>
<dbReference type="EMBL" id="LT629705">
    <property type="protein sequence ID" value="SDO73633.1"/>
    <property type="molecule type" value="Genomic_DNA"/>
</dbReference>
<dbReference type="OrthoDB" id="1551443at2"/>
<name>A0A1H0LZT4_9PSED</name>
<evidence type="ECO:0008006" key="3">
    <source>
        <dbReference type="Google" id="ProtNLM"/>
    </source>
</evidence>
<sequence length="797" mass="90053">MDQHTHENHYVPIWYQKRFLPAPGAQFFYLDLSPTIYRNGPGKSVSKRVPKSSFKKTDLYTTWPGGQPNDEIERLLFGEIDNSGAVAIRQLTGGKPEEVHDAFKPFFEYLGAQKLRTPKGLDWINAHYSQLDQFGLMREMQQLLTLNLTIWSEGVREIVSAEKSDVKFIISDNPVTLYNAACPPDAPTCHYPNEPSVQWNGTQTIFPLDAEHCLILSHLDYAKQADGVDLLAERQNARNFGESLVRTDAWIRSRSLSREQVLAINYLLKSRACKHVAAPVEDWLYPEQEYAGDWGKIAEVLRPPADELWHFGGEMYVGYEDGSTHYQDPYGRTSGSHEYLKKSPPSELIDDEAECGCGSGYSFTACCKDIPEAHRPTWSVASIRERNLMFVGKVKNILGLDSGKSWNDVRAELNDEHVTQIYRCLQALWPTDTNFRELWRRPDPRIFRAVYMGCIDPRTVVTSVLSWSSYFDEVVLLNPFINPACVRPEFSPVENPSQHRVQTLKNVMLLLELEPFIRAGIVHFVPDPGEVEFAFGKAIRDMAQARVSDAGDIHDDTGMFKRLAEDDTERLFSRLPLGSISSIIRQSSPHLNNAAVDEMARKFKKLGDDDPLALLQPTQPGKDHSQLMAFRCAPLELSMFLAQVTGAAIFTDLPIFWRQLHAATQAQPTSAYWLPFTNLTDQLLFSLAEVPHEIYRMRTSVDLANFRAVFRSVSKLLIAPEGEIAGQVEQLANDTGIASLVAQDFWARECPAVFTRRLRVTIPDEGFAYAGVQRQVLTYGHEDALKTVPLALLIELP</sequence>
<evidence type="ECO:0000313" key="2">
    <source>
        <dbReference type="Proteomes" id="UP000198827"/>
    </source>
</evidence>
<protein>
    <recommendedName>
        <fullName evidence="3">DUF4238 domain-containing protein</fullName>
    </recommendedName>
</protein>
<gene>
    <name evidence="1" type="ORF">SAMN04489798_3720</name>
</gene>
<reference evidence="1 2" key="1">
    <citation type="submission" date="2016-10" db="EMBL/GenBank/DDBJ databases">
        <authorList>
            <person name="de Groot N.N."/>
        </authorList>
    </citation>
    <scope>NUCLEOTIDE SEQUENCE [LARGE SCALE GENOMIC DNA]</scope>
    <source>
        <strain evidence="1 2">CECT 7543</strain>
    </source>
</reference>
<organism evidence="1 2">
    <name type="scientific">Pseudomonas arsenicoxydans</name>
    <dbReference type="NCBI Taxonomy" id="702115"/>
    <lineage>
        <taxon>Bacteria</taxon>
        <taxon>Pseudomonadati</taxon>
        <taxon>Pseudomonadota</taxon>
        <taxon>Gammaproteobacteria</taxon>
        <taxon>Pseudomonadales</taxon>
        <taxon>Pseudomonadaceae</taxon>
        <taxon>Pseudomonas</taxon>
    </lineage>
</organism>
<dbReference type="Pfam" id="PF14022">
    <property type="entry name" value="DUF4238"/>
    <property type="match status" value="1"/>
</dbReference>
<dbReference type="InterPro" id="IPR025332">
    <property type="entry name" value="DUF4238"/>
</dbReference>